<evidence type="ECO:0000313" key="2">
    <source>
        <dbReference type="Proteomes" id="UP001237988"/>
    </source>
</evidence>
<name>A0AAF0LYA5_9CAUD</name>
<accession>A0AAF0LYA5</accession>
<dbReference type="Proteomes" id="UP001237988">
    <property type="component" value="Segment"/>
</dbReference>
<reference evidence="1" key="1">
    <citation type="submission" date="2023-04" db="EMBL/GenBank/DDBJ databases">
        <title>Bacteriophage Phass-1 Discovered in the Human Gut Virome - the Founding Member of the Proposed New Family Phassviridae.</title>
        <authorList>
            <person name="Tikunov A.Y."/>
            <person name="Morozova V.V."/>
            <person name="Chechushkov A.V."/>
            <person name="Tikunova N.V."/>
        </authorList>
    </citation>
    <scope>NUCLEOTIDE SEQUENCE</scope>
</reference>
<dbReference type="EMBL" id="OQ749652">
    <property type="protein sequence ID" value="WIC39665.1"/>
    <property type="molecule type" value="Genomic_DNA"/>
</dbReference>
<protein>
    <submittedName>
        <fullName evidence="1">Uncharacterized protein</fullName>
    </submittedName>
</protein>
<sequence length="178" mass="21093">MTNLDIIKQKMHKVNDEWVRVRNEMYELRKQEIEEQKEILKTHIGRCFKREDADIWCIIIDVPQEYHTMTGVDFNEHQLPAMFLYFKSCDQDTMGRAVLDYDTFFIGDLPERDHPLKSMQKVFWKEVSPELFWKVYDRFCNTVRAQVQDRVASAAASEFAKLGQSGLSEEKSDDETNK</sequence>
<evidence type="ECO:0000313" key="1">
    <source>
        <dbReference type="EMBL" id="WIC39665.1"/>
    </source>
</evidence>
<proteinExistence type="predicted"/>
<organism evidence="1 2">
    <name type="scientific">Phage Phass-1</name>
    <dbReference type="NCBI Taxonomy" id="3043662"/>
    <lineage>
        <taxon>Viruses</taxon>
        <taxon>Duplodnaviria</taxon>
        <taxon>Heunggongvirae</taxon>
        <taxon>Uroviricota</taxon>
        <taxon>Caudoviricetes</taxon>
        <taxon>Caudoviricetes code 15 clade</taxon>
    </lineage>
</organism>